<proteinExistence type="inferred from homology"/>
<dbReference type="GO" id="GO:0016491">
    <property type="term" value="F:oxidoreductase activity"/>
    <property type="evidence" value="ECO:0007669"/>
    <property type="project" value="UniProtKB-KW"/>
</dbReference>
<reference evidence="3" key="1">
    <citation type="journal article" date="2019" name="Int. J. Syst. Evol. Microbiol.">
        <title>The Global Catalogue of Microorganisms (GCM) 10K type strain sequencing project: providing services to taxonomists for standard genome sequencing and annotation.</title>
        <authorList>
            <consortium name="The Broad Institute Genomics Platform"/>
            <consortium name="The Broad Institute Genome Sequencing Center for Infectious Disease"/>
            <person name="Wu L."/>
            <person name="Ma J."/>
        </authorList>
    </citation>
    <scope>NUCLEOTIDE SEQUENCE [LARGE SCALE GENOMIC DNA]</scope>
    <source>
        <strain evidence="3">CCUG 53762</strain>
    </source>
</reference>
<dbReference type="PRINTS" id="PR00080">
    <property type="entry name" value="SDRFAMILY"/>
</dbReference>
<protein>
    <submittedName>
        <fullName evidence="2">SDR family NAD(P)-dependent oxidoreductase</fullName>
        <ecNumber evidence="2">1.1.1.-</ecNumber>
    </submittedName>
</protein>
<dbReference type="Proteomes" id="UP001597118">
    <property type="component" value="Unassembled WGS sequence"/>
</dbReference>
<comment type="caution">
    <text evidence="2">The sequence shown here is derived from an EMBL/GenBank/DDBJ whole genome shotgun (WGS) entry which is preliminary data.</text>
</comment>
<organism evidence="2 3">
    <name type="scientific">Pseudopedobacter beijingensis</name>
    <dbReference type="NCBI Taxonomy" id="1207056"/>
    <lineage>
        <taxon>Bacteria</taxon>
        <taxon>Pseudomonadati</taxon>
        <taxon>Bacteroidota</taxon>
        <taxon>Sphingobacteriia</taxon>
        <taxon>Sphingobacteriales</taxon>
        <taxon>Sphingobacteriaceae</taxon>
        <taxon>Pseudopedobacter</taxon>
    </lineage>
</organism>
<keyword evidence="3" id="KW-1185">Reference proteome</keyword>
<evidence type="ECO:0000313" key="2">
    <source>
        <dbReference type="EMBL" id="MFD1628813.1"/>
    </source>
</evidence>
<dbReference type="Pfam" id="PF13561">
    <property type="entry name" value="adh_short_C2"/>
    <property type="match status" value="1"/>
</dbReference>
<sequence>MKYAFVTGSSRGIGFSIACSLLEKGYRVVFNYVNTTDFKNEINPRFKENEDFYCVQYNNSDLSHINGLIEKLQSISPVYDVLVFNAGITDRSPFFEADDQNIINVFNCNLLFPILFMNQAKPLLKTGGNIILIGSMLAVYPHATSIPYGVSKSGINALTKNMVKVFQPMGIRINCINPGYIDTDWQKAKKHEVREAIKPGIALNRFGEPEEVAKLAMHILENEYLNGSILQIDGGYSFK</sequence>
<dbReference type="SUPFAM" id="SSF51735">
    <property type="entry name" value="NAD(P)-binding Rossmann-fold domains"/>
    <property type="match status" value="1"/>
</dbReference>
<dbReference type="InterPro" id="IPR036291">
    <property type="entry name" value="NAD(P)-bd_dom_sf"/>
</dbReference>
<keyword evidence="2" id="KW-0560">Oxidoreductase</keyword>
<comment type="similarity">
    <text evidence="1">Belongs to the short-chain dehydrogenases/reductases (SDR) family.</text>
</comment>
<accession>A0ABW4I7W0</accession>
<evidence type="ECO:0000313" key="3">
    <source>
        <dbReference type="Proteomes" id="UP001597118"/>
    </source>
</evidence>
<dbReference type="PANTHER" id="PTHR42879">
    <property type="entry name" value="3-OXOACYL-(ACYL-CARRIER-PROTEIN) REDUCTASE"/>
    <property type="match status" value="1"/>
</dbReference>
<gene>
    <name evidence="2" type="ORF">ACFSAH_02935</name>
</gene>
<dbReference type="PRINTS" id="PR00081">
    <property type="entry name" value="GDHRDH"/>
</dbReference>
<dbReference type="EC" id="1.1.1.-" evidence="2"/>
<dbReference type="CDD" id="cd05233">
    <property type="entry name" value="SDR_c"/>
    <property type="match status" value="1"/>
</dbReference>
<dbReference type="Gene3D" id="3.40.50.720">
    <property type="entry name" value="NAD(P)-binding Rossmann-like Domain"/>
    <property type="match status" value="1"/>
</dbReference>
<name>A0ABW4I7W0_9SPHI</name>
<dbReference type="InterPro" id="IPR002347">
    <property type="entry name" value="SDR_fam"/>
</dbReference>
<dbReference type="EMBL" id="JBHUDG010000003">
    <property type="protein sequence ID" value="MFD1628813.1"/>
    <property type="molecule type" value="Genomic_DNA"/>
</dbReference>
<evidence type="ECO:0000256" key="1">
    <source>
        <dbReference type="ARBA" id="ARBA00006484"/>
    </source>
</evidence>
<dbReference type="InterPro" id="IPR050259">
    <property type="entry name" value="SDR"/>
</dbReference>
<dbReference type="PANTHER" id="PTHR42879:SF2">
    <property type="entry name" value="3-OXOACYL-[ACYL-CARRIER-PROTEIN] REDUCTASE FABG"/>
    <property type="match status" value="1"/>
</dbReference>
<dbReference type="RefSeq" id="WP_379661198.1">
    <property type="nucleotide sequence ID" value="NZ_JBHUDG010000003.1"/>
</dbReference>